<keyword evidence="4" id="KW-0732">Signal</keyword>
<keyword evidence="3" id="KW-0964">Secreted</keyword>
<evidence type="ECO:0000256" key="2">
    <source>
        <dbReference type="ARBA" id="ARBA00010112"/>
    </source>
</evidence>
<evidence type="ECO:0000256" key="3">
    <source>
        <dbReference type="ARBA" id="ARBA00022525"/>
    </source>
</evidence>
<accession>A0A183ENT2</accession>
<dbReference type="Gene3D" id="2.60.40.3330">
    <property type="match status" value="1"/>
</dbReference>
<sequence>LKNSTWKSGCDDLIASGKTDTKGYFELRGHAAEFTTIDPKLNIYHRCHGGVHPCHRKITVMIPDRYVSHGKTPKTIYDAGTIELSGKFKGEERDCFN</sequence>
<dbReference type="PANTHER" id="PTHR21700:SF3">
    <property type="entry name" value="TRANSTHYRETIN-LIKE PROTEIN 5"/>
    <property type="match status" value="1"/>
</dbReference>
<dbReference type="InterPro" id="IPR038479">
    <property type="entry name" value="Transthyretin-like_sf"/>
</dbReference>
<name>A0A183ENT2_9BILA</name>
<dbReference type="Pfam" id="PF01060">
    <property type="entry name" value="TTR-52"/>
    <property type="match status" value="1"/>
</dbReference>
<dbReference type="AlphaFoldDB" id="A0A183ENT2"/>
<dbReference type="GO" id="GO:0005576">
    <property type="term" value="C:extracellular region"/>
    <property type="evidence" value="ECO:0007669"/>
    <property type="project" value="UniProtKB-SubCell"/>
</dbReference>
<reference evidence="5" key="1">
    <citation type="submission" date="2016-06" db="UniProtKB">
        <authorList>
            <consortium name="WormBaseParasite"/>
        </authorList>
    </citation>
    <scope>IDENTIFICATION</scope>
</reference>
<evidence type="ECO:0000256" key="1">
    <source>
        <dbReference type="ARBA" id="ARBA00004613"/>
    </source>
</evidence>
<evidence type="ECO:0000313" key="5">
    <source>
        <dbReference type="WBParaSite" id="GPUH_0002265001-mRNA-1"/>
    </source>
</evidence>
<dbReference type="PANTHER" id="PTHR21700">
    <property type="entry name" value="TRANSTHYRETIN-LIKE FAMILY PROTEIN-RELATED"/>
    <property type="match status" value="1"/>
</dbReference>
<comment type="subcellular location">
    <subcellularLocation>
        <location evidence="1">Secreted</location>
    </subcellularLocation>
</comment>
<protein>
    <submittedName>
        <fullName evidence="5">Transthyretin-like family protein</fullName>
    </submittedName>
</protein>
<dbReference type="WBParaSite" id="GPUH_0002265001-mRNA-1">
    <property type="protein sequence ID" value="GPUH_0002265001-mRNA-1"/>
    <property type="gene ID" value="GPUH_0002265001"/>
</dbReference>
<organism evidence="5">
    <name type="scientific">Gongylonema pulchrum</name>
    <dbReference type="NCBI Taxonomy" id="637853"/>
    <lineage>
        <taxon>Eukaryota</taxon>
        <taxon>Metazoa</taxon>
        <taxon>Ecdysozoa</taxon>
        <taxon>Nematoda</taxon>
        <taxon>Chromadorea</taxon>
        <taxon>Rhabditida</taxon>
        <taxon>Spirurina</taxon>
        <taxon>Spiruromorpha</taxon>
        <taxon>Spiruroidea</taxon>
        <taxon>Gongylonematidae</taxon>
        <taxon>Gongylonema</taxon>
    </lineage>
</organism>
<evidence type="ECO:0000256" key="4">
    <source>
        <dbReference type="ARBA" id="ARBA00022729"/>
    </source>
</evidence>
<dbReference type="GO" id="GO:0009986">
    <property type="term" value="C:cell surface"/>
    <property type="evidence" value="ECO:0007669"/>
    <property type="project" value="InterPro"/>
</dbReference>
<dbReference type="InterPro" id="IPR001534">
    <property type="entry name" value="Transthyretin-like"/>
</dbReference>
<proteinExistence type="inferred from homology"/>
<comment type="similarity">
    <text evidence="2">Belongs to the nematode transthyretin-like family.</text>
</comment>